<name>A0A078APH2_STYLE</name>
<reference evidence="4 5" key="1">
    <citation type="submission" date="2014-06" db="EMBL/GenBank/DDBJ databases">
        <authorList>
            <person name="Swart Estienne"/>
        </authorList>
    </citation>
    <scope>NUCLEOTIDE SEQUENCE [LARGE SCALE GENOMIC DNA]</scope>
    <source>
        <strain evidence="4 5">130c</strain>
    </source>
</reference>
<dbReference type="SMART" id="SM00164">
    <property type="entry name" value="TBC"/>
    <property type="match status" value="1"/>
</dbReference>
<evidence type="ECO:0000313" key="5">
    <source>
        <dbReference type="Proteomes" id="UP000039865"/>
    </source>
</evidence>
<dbReference type="Pfam" id="PF01369">
    <property type="entry name" value="Sec7"/>
    <property type="match status" value="1"/>
</dbReference>
<dbReference type="PROSITE" id="PS50190">
    <property type="entry name" value="SEC7"/>
    <property type="match status" value="1"/>
</dbReference>
<feature type="compositionally biased region" description="Basic and acidic residues" evidence="1">
    <location>
        <begin position="175"/>
        <end position="193"/>
    </location>
</feature>
<dbReference type="GO" id="GO:0005085">
    <property type="term" value="F:guanyl-nucleotide exchange factor activity"/>
    <property type="evidence" value="ECO:0007669"/>
    <property type="project" value="InterPro"/>
</dbReference>
<dbReference type="SUPFAM" id="SSF48425">
    <property type="entry name" value="Sec7 domain"/>
    <property type="match status" value="1"/>
</dbReference>
<dbReference type="Gene3D" id="1.10.472.80">
    <property type="entry name" value="Ypt/Rab-GAP domain of gyp1p, domain 3"/>
    <property type="match status" value="1"/>
</dbReference>
<dbReference type="InterPro" id="IPR000904">
    <property type="entry name" value="Sec7_dom"/>
</dbReference>
<dbReference type="PROSITE" id="PS50086">
    <property type="entry name" value="TBC_RABGAP"/>
    <property type="match status" value="1"/>
</dbReference>
<dbReference type="Gene3D" id="2.30.29.30">
    <property type="entry name" value="Pleckstrin-homology domain (PH domain)/Phosphotyrosine-binding domain (PTB)"/>
    <property type="match status" value="1"/>
</dbReference>
<evidence type="ECO:0000259" key="3">
    <source>
        <dbReference type="PROSITE" id="PS50190"/>
    </source>
</evidence>
<evidence type="ECO:0000313" key="4">
    <source>
        <dbReference type="EMBL" id="CDW84270.1"/>
    </source>
</evidence>
<feature type="domain" description="SEC7" evidence="3">
    <location>
        <begin position="458"/>
        <end position="669"/>
    </location>
</feature>
<dbReference type="EMBL" id="CCKQ01012652">
    <property type="protein sequence ID" value="CDW84270.1"/>
    <property type="molecule type" value="Genomic_DNA"/>
</dbReference>
<dbReference type="InterPro" id="IPR011993">
    <property type="entry name" value="PH-like_dom_sf"/>
</dbReference>
<sequence length="1272" mass="151616">MFQLPSEQNTQTNYKVFSINSKLKEDHKYEENEDTYITGINLVGQKQNLIANNQSGFVSNNTASKINKETQVPARQTYGPHELAEMLLSNQANENQRQSQLVFSQTQNNNSSQLQLKQHFNYSTFIQGRNPQFSLLKENKVRAVETEGEDDFVREEEEKIPCQINNSEQTKSKPKQKDKENNSQYSKFDKETTIRNNKNQFQSTIQVKLPSEKEILHKIEQNKQTVLMTDVQADEYLNESSIRKKCDQFDRAKSEIKGSKTFKENPSTPLIFEQKKTKEISQLAAIKVMDFGQIEQNILQKKLELLAKVSQKNQEDMLGQKYNKLNLMKSPKDTKQTVLFHMDFKEINLDKVDSSSEGKDKAEENDEVVEMEFEKEQDSVNIEIFSDKTNLNLNNGSKQLLKFSESPKKRESRNKRSFIQSQISFVTMSQFDHQKMNQFNSAKKSDFFDQQVNNQVLTRDDRLERNRNIEQVIVMINNDKFKDSIIFMKKKRLIIEKCIDLGDNINEQLDEYQAKCLGKFLFETKGLNKNKIGEFIGKRGDPYQQVNKYFFQRFSFYNEQIDCSLRKIFQKMRLPLESQNINNIIEKFSAHYWNENSERYLQKNINWSEVNIYTLASALIALNSCNHNRKAPKKFRISKKSFLDFAGQSLPSQLTSKFFSDLYDSIMKNKFESKIDISEKFFRRVKEFQAVDDHNKKEKMFKEDGTLFIKYGRLGHPHSRKVYISQDESEIFWRAAGEPSDKNRYLKTDQIIDVRIGANHSKVFLDHQKSIPQDFDHFCMSIFCKKVKKGDRKSLDLRIDSQEIIQEWYHKIKSIIENNRIMNQQDKHDLNEVSKRQGKKEIIEGLWSSEILINLHKYIDPLSKQLIVMNQINLEDENKQMKQITEQIESIYKNKLKKLKTEKQVQNITNNLKTSIYYIWLQGLPKFSRVKVWPILFNQRQYITKQQYQFMKQQFVYQRLSMPQEFYQKHQLSSYLLKSNEKNKNQQNERAIELIDNYNDQLIQRQVVMDTIDRKVYSFIKKNKSQIEKYEIDEEYFKECMLVILGVFSIYRPDIGFIKGLDRILAQLLYINLPYYRLDQDHEVFDIDQIQFQIFDLFCDLLLNNDHMRFFYALNEDEISWRLSYFETSLKQEIPTLYDHFQIINLESYFYIYDWLMNLFTNILPKEICWRIWDIYFIKKEPYLYKVAIGILKFVQDQIEEVIIVQISQYLIQKSLNETLHFFKNLIYKEDFNEEELFEIIEKVKISEDLFYEMKATQQIALQKASIYQYYQ</sequence>
<dbReference type="SMART" id="SM00222">
    <property type="entry name" value="Sec7"/>
    <property type="match status" value="1"/>
</dbReference>
<organism evidence="4 5">
    <name type="scientific">Stylonychia lemnae</name>
    <name type="common">Ciliate</name>
    <dbReference type="NCBI Taxonomy" id="5949"/>
    <lineage>
        <taxon>Eukaryota</taxon>
        <taxon>Sar</taxon>
        <taxon>Alveolata</taxon>
        <taxon>Ciliophora</taxon>
        <taxon>Intramacronucleata</taxon>
        <taxon>Spirotrichea</taxon>
        <taxon>Stichotrichia</taxon>
        <taxon>Sporadotrichida</taxon>
        <taxon>Oxytrichidae</taxon>
        <taxon>Stylonychinae</taxon>
        <taxon>Stylonychia</taxon>
    </lineage>
</organism>
<protein>
    <submittedName>
        <fullName evidence="4">Tbc1 domain family member 12-like</fullName>
    </submittedName>
</protein>
<dbReference type="InterPro" id="IPR035969">
    <property type="entry name" value="Rab-GAP_TBC_sf"/>
</dbReference>
<feature type="region of interest" description="Disordered" evidence="1">
    <location>
        <begin position="161"/>
        <end position="199"/>
    </location>
</feature>
<dbReference type="GO" id="GO:0032012">
    <property type="term" value="P:regulation of ARF protein signal transduction"/>
    <property type="evidence" value="ECO:0007669"/>
    <property type="project" value="InterPro"/>
</dbReference>
<dbReference type="PANTHER" id="PTHR10663">
    <property type="entry name" value="GUANYL-NUCLEOTIDE EXCHANGE FACTOR"/>
    <property type="match status" value="1"/>
</dbReference>
<evidence type="ECO:0000256" key="1">
    <source>
        <dbReference type="SAM" id="MobiDB-lite"/>
    </source>
</evidence>
<dbReference type="Gene3D" id="1.10.220.20">
    <property type="match status" value="1"/>
</dbReference>
<evidence type="ECO:0000259" key="2">
    <source>
        <dbReference type="PROSITE" id="PS50086"/>
    </source>
</evidence>
<dbReference type="InterPro" id="IPR023394">
    <property type="entry name" value="Sec7_C_sf"/>
</dbReference>
<dbReference type="Gene3D" id="1.10.1000.11">
    <property type="entry name" value="Arf Nucleotide-binding Site Opener,domain 2"/>
    <property type="match status" value="1"/>
</dbReference>
<dbReference type="OrthoDB" id="18431at2759"/>
<dbReference type="SUPFAM" id="SSF50729">
    <property type="entry name" value="PH domain-like"/>
    <property type="match status" value="1"/>
</dbReference>
<keyword evidence="5" id="KW-1185">Reference proteome</keyword>
<feature type="domain" description="Rab-GAP TBC" evidence="2">
    <location>
        <begin position="923"/>
        <end position="1180"/>
    </location>
</feature>
<gene>
    <name evidence="4" type="primary">Contig14587.g15540</name>
    <name evidence="4" type="ORF">STYLEM_13329</name>
</gene>
<dbReference type="Proteomes" id="UP000039865">
    <property type="component" value="Unassembled WGS sequence"/>
</dbReference>
<accession>A0A078APH2</accession>
<dbReference type="Pfam" id="PF00566">
    <property type="entry name" value="RabGAP-TBC"/>
    <property type="match status" value="1"/>
</dbReference>
<dbReference type="InterPro" id="IPR000195">
    <property type="entry name" value="Rab-GAP-TBC_dom"/>
</dbReference>
<dbReference type="InParanoid" id="A0A078APH2"/>
<dbReference type="SUPFAM" id="SSF47923">
    <property type="entry name" value="Ypt/Rab-GAP domain of gyp1p"/>
    <property type="match status" value="2"/>
</dbReference>
<proteinExistence type="predicted"/>
<dbReference type="AlphaFoldDB" id="A0A078APH2"/>
<dbReference type="InterPro" id="IPR035999">
    <property type="entry name" value="Sec7_dom_sf"/>
</dbReference>